<gene>
    <name evidence="1" type="ORF">LAUMK136_01613</name>
</gene>
<evidence type="ECO:0000313" key="1">
    <source>
        <dbReference type="EMBL" id="VBA36857.1"/>
    </source>
</evidence>
<dbReference type="Gene3D" id="3.20.80.10">
    <property type="entry name" value="Regulatory factor, effector binding domain"/>
    <property type="match status" value="1"/>
</dbReference>
<proteinExistence type="predicted"/>
<dbReference type="SUPFAM" id="SSF55136">
    <property type="entry name" value="Probable bacterial effector-binding domain"/>
    <property type="match status" value="1"/>
</dbReference>
<evidence type="ECO:0000313" key="2">
    <source>
        <dbReference type="Proteomes" id="UP000273307"/>
    </source>
</evidence>
<protein>
    <recommendedName>
        <fullName evidence="3">Heme-binding protein</fullName>
    </recommendedName>
</protein>
<accession>A0A498PVB6</accession>
<keyword evidence="2" id="KW-1185">Reference proteome</keyword>
<dbReference type="EMBL" id="UPHP01000038">
    <property type="protein sequence ID" value="VBA36857.1"/>
    <property type="molecule type" value="Genomic_DNA"/>
</dbReference>
<organism evidence="1 2">
    <name type="scientific">Mycobacterium attenuatum</name>
    <dbReference type="NCBI Taxonomy" id="2341086"/>
    <lineage>
        <taxon>Bacteria</taxon>
        <taxon>Bacillati</taxon>
        <taxon>Actinomycetota</taxon>
        <taxon>Actinomycetes</taxon>
        <taxon>Mycobacteriales</taxon>
        <taxon>Mycobacteriaceae</taxon>
        <taxon>Mycobacterium</taxon>
    </lineage>
</organism>
<evidence type="ECO:0008006" key="3">
    <source>
        <dbReference type="Google" id="ProtNLM"/>
    </source>
</evidence>
<dbReference type="PANTHER" id="PTHR11220:SF58">
    <property type="entry name" value="SOUL HEME-BINDING FAMILY PROTEIN"/>
    <property type="match status" value="1"/>
</dbReference>
<dbReference type="OrthoDB" id="2156220at2"/>
<dbReference type="InterPro" id="IPR011256">
    <property type="entry name" value="Reg_factor_effector_dom_sf"/>
</dbReference>
<dbReference type="AlphaFoldDB" id="A0A498PVB6"/>
<reference evidence="1 2" key="1">
    <citation type="submission" date="2018-09" db="EMBL/GenBank/DDBJ databases">
        <authorList>
            <person name="Tagini F."/>
        </authorList>
    </citation>
    <scope>NUCLEOTIDE SEQUENCE [LARGE SCALE GENOMIC DNA]</scope>
    <source>
        <strain evidence="1 2">MK136</strain>
    </source>
</reference>
<name>A0A498PVB6_9MYCO</name>
<dbReference type="RefSeq" id="WP_122525234.1">
    <property type="nucleotide sequence ID" value="NZ_UPHP01000038.1"/>
</dbReference>
<dbReference type="InterPro" id="IPR006917">
    <property type="entry name" value="SOUL_heme-bd"/>
</dbReference>
<dbReference type="Proteomes" id="UP000273307">
    <property type="component" value="Unassembled WGS sequence"/>
</dbReference>
<dbReference type="PANTHER" id="PTHR11220">
    <property type="entry name" value="HEME-BINDING PROTEIN-RELATED"/>
    <property type="match status" value="1"/>
</dbReference>
<sequence length="216" mass="23517">MLRRIVPLLTQLVEAAGSVVGVRVGVEKPPHTVEQLHNGLQIRRYGPRIAAQVAIRDTEEGARNRGFRALAGYIFGANHTSSTIAMTAPVSQQRAGAATGGAQRIAMTAPVAQQAGRDGTWMIRFFMPAKWTLDDLPTPDDESVELVEVPAQEYAVLRFSGDRGSRAVASRTDELLRRLDGTGYAPAGAPVAWFYDPPWTVTCLRRNEVAVPVARR</sequence>
<dbReference type="Pfam" id="PF04832">
    <property type="entry name" value="SOUL"/>
    <property type="match status" value="1"/>
</dbReference>